<reference evidence="1 2" key="1">
    <citation type="submission" date="2018-02" db="EMBL/GenBank/DDBJ databases">
        <title>Complete nucleotide sequence of Stx1 converting bacteriophage SH2016Stx1.</title>
        <authorList>
            <person name="Sheng H."/>
            <person name="Duan M."/>
            <person name="Hunter S.S."/>
            <person name="Minnich S.A."/>
            <person name="Hovde C.J."/>
        </authorList>
    </citation>
    <scope>NUCLEOTIDE SEQUENCE [LARGE SCALE GENOMIC DNA]</scope>
</reference>
<sequence length="78" mass="8846">MNGMISLMIVSENTRVWWHQAELTGRHPAPCSIQRLGIYPGSSSQEPFYMQKKPLLGRAAGKKKQYEQLINDGNNTLE</sequence>
<gene>
    <name evidence="1" type="ORF">SH2026Stx1_00044</name>
</gene>
<name>A0A2S0M3G8_9CAUD</name>
<evidence type="ECO:0000313" key="2">
    <source>
        <dbReference type="Proteomes" id="UP000246469"/>
    </source>
</evidence>
<dbReference type="Proteomes" id="UP000246469">
    <property type="component" value="Segment"/>
</dbReference>
<keyword evidence="2" id="KW-1185">Reference proteome</keyword>
<accession>A0A2S0M3G8</accession>
<evidence type="ECO:0000313" key="1">
    <source>
        <dbReference type="EMBL" id="AVO22806.1"/>
    </source>
</evidence>
<proteinExistence type="predicted"/>
<dbReference type="EMBL" id="MG986485">
    <property type="protein sequence ID" value="AVO22806.1"/>
    <property type="molecule type" value="Genomic_DNA"/>
</dbReference>
<protein>
    <submittedName>
        <fullName evidence="1">Uncharacterized protein</fullName>
    </submittedName>
</protein>
<organism evidence="1 2">
    <name type="scientific">Escherichia phage SH2026Stx1</name>
    <dbReference type="NCBI Taxonomy" id="2108115"/>
    <lineage>
        <taxon>Viruses</taxon>
        <taxon>Duplodnaviria</taxon>
        <taxon>Heunggongvirae</taxon>
        <taxon>Uroviricota</taxon>
        <taxon>Caudoviricetes</taxon>
        <taxon>Sepvirinae</taxon>
        <taxon>Traversvirus</taxon>
        <taxon>Traversvirus SH2026Stx1</taxon>
    </lineage>
</organism>